<dbReference type="InterPro" id="IPR002502">
    <property type="entry name" value="Amidase_domain"/>
</dbReference>
<evidence type="ECO:0000256" key="5">
    <source>
        <dbReference type="SAM" id="MobiDB-lite"/>
    </source>
</evidence>
<dbReference type="CDD" id="cd06583">
    <property type="entry name" value="PGRP"/>
    <property type="match status" value="1"/>
</dbReference>
<feature type="compositionally biased region" description="Basic residues" evidence="5">
    <location>
        <begin position="20"/>
        <end position="31"/>
    </location>
</feature>
<dbReference type="Pfam" id="PF01510">
    <property type="entry name" value="Amidase_2"/>
    <property type="match status" value="1"/>
</dbReference>
<reference evidence="8" key="2">
    <citation type="submission" date="2021-04" db="EMBL/GenBank/DDBJ databases">
        <authorList>
            <person name="Gilroy R."/>
        </authorList>
    </citation>
    <scope>NUCLEOTIDE SEQUENCE</scope>
    <source>
        <strain evidence="8">CHK189-11263</strain>
    </source>
</reference>
<evidence type="ECO:0000256" key="1">
    <source>
        <dbReference type="ARBA" id="ARBA00001561"/>
    </source>
</evidence>
<reference evidence="8" key="1">
    <citation type="journal article" date="2021" name="PeerJ">
        <title>Extensive microbial diversity within the chicken gut microbiome revealed by metagenomics and culture.</title>
        <authorList>
            <person name="Gilroy R."/>
            <person name="Ravi A."/>
            <person name="Getino M."/>
            <person name="Pursley I."/>
            <person name="Horton D.L."/>
            <person name="Alikhan N.F."/>
            <person name="Baker D."/>
            <person name="Gharbi K."/>
            <person name="Hall N."/>
            <person name="Watson M."/>
            <person name="Adriaenssens E.M."/>
            <person name="Foster-Nyarko E."/>
            <person name="Jarju S."/>
            <person name="Secka A."/>
            <person name="Antonio M."/>
            <person name="Oren A."/>
            <person name="Chaudhuri R.R."/>
            <person name="La Ragione R."/>
            <person name="Hildebrand F."/>
            <person name="Pallen M.J."/>
        </authorList>
    </citation>
    <scope>NUCLEOTIDE SEQUENCE</scope>
    <source>
        <strain evidence="8">CHK189-11263</strain>
    </source>
</reference>
<dbReference type="GO" id="GO:0008745">
    <property type="term" value="F:N-acetylmuramoyl-L-alanine amidase activity"/>
    <property type="evidence" value="ECO:0007669"/>
    <property type="project" value="UniProtKB-EC"/>
</dbReference>
<dbReference type="GO" id="GO:0071555">
    <property type="term" value="P:cell wall organization"/>
    <property type="evidence" value="ECO:0007669"/>
    <property type="project" value="UniProtKB-KW"/>
</dbReference>
<keyword evidence="4" id="KW-0961">Cell wall biogenesis/degradation</keyword>
<comment type="catalytic activity">
    <reaction evidence="1">
        <text>Hydrolyzes the link between N-acetylmuramoyl residues and L-amino acid residues in certain cell-wall glycopeptides.</text>
        <dbReference type="EC" id="3.5.1.28"/>
    </reaction>
</comment>
<gene>
    <name evidence="8" type="ORF">H9714_05800</name>
</gene>
<dbReference type="AlphaFoldDB" id="A0A9D2S6A1"/>
<dbReference type="EMBL" id="DWYC01000053">
    <property type="protein sequence ID" value="HJB57045.1"/>
    <property type="molecule type" value="Genomic_DNA"/>
</dbReference>
<accession>A0A9D2S6A1</accession>
<evidence type="ECO:0000259" key="7">
    <source>
        <dbReference type="SMART" id="SM00644"/>
    </source>
</evidence>
<evidence type="ECO:0000313" key="8">
    <source>
        <dbReference type="EMBL" id="HJB57045.1"/>
    </source>
</evidence>
<evidence type="ECO:0000313" key="9">
    <source>
        <dbReference type="Proteomes" id="UP000824208"/>
    </source>
</evidence>
<protein>
    <recommendedName>
        <fullName evidence="2">N-acetylmuramoyl-L-alanine amidase</fullName>
        <ecNumber evidence="2">3.5.1.28</ecNumber>
    </recommendedName>
</protein>
<dbReference type="GO" id="GO:0009253">
    <property type="term" value="P:peptidoglycan catabolic process"/>
    <property type="evidence" value="ECO:0007669"/>
    <property type="project" value="InterPro"/>
</dbReference>
<evidence type="ECO:0000256" key="6">
    <source>
        <dbReference type="SAM" id="Phobius"/>
    </source>
</evidence>
<organism evidence="8 9">
    <name type="scientific">Candidatus Flavonifractor intestinipullorum</name>
    <dbReference type="NCBI Taxonomy" id="2838587"/>
    <lineage>
        <taxon>Bacteria</taxon>
        <taxon>Bacillati</taxon>
        <taxon>Bacillota</taxon>
        <taxon>Clostridia</taxon>
        <taxon>Eubacteriales</taxon>
        <taxon>Oscillospiraceae</taxon>
        <taxon>Flavonifractor</taxon>
    </lineage>
</organism>
<feature type="domain" description="N-acetylmuramoyl-L-alanine amidase" evidence="7">
    <location>
        <begin position="84"/>
        <end position="219"/>
    </location>
</feature>
<dbReference type="Proteomes" id="UP000824208">
    <property type="component" value="Unassembled WGS sequence"/>
</dbReference>
<name>A0A9D2S6A1_9FIRM</name>
<sequence length="237" mass="26422">MTQSASGGARLAPESDVPRRSRGGKRVARRRRDSSPFRLPLILTGVVLLLLAVKGVQVLLMNRAPAQADVPEWITQELLEVNPYSRPGTPLEQVNGVVVHYVGNPGTTAEQNRSYFAGLAQTGETYASSHFLIGLEGEIIQCVPLDEIAYCTSQRNVDTISIECCHPDAEGQFTQATYDSLLRLVHWLQEEYRLSSDQVIRHYDATGKECPLYYVEHPEAWSQFLDDLDAYSDPAEE</sequence>
<feature type="transmembrane region" description="Helical" evidence="6">
    <location>
        <begin position="39"/>
        <end position="60"/>
    </location>
</feature>
<proteinExistence type="predicted"/>
<feature type="region of interest" description="Disordered" evidence="5">
    <location>
        <begin position="1"/>
        <end position="31"/>
    </location>
</feature>
<keyword evidence="6" id="KW-0472">Membrane</keyword>
<keyword evidence="3" id="KW-0378">Hydrolase</keyword>
<dbReference type="Gene3D" id="3.40.80.10">
    <property type="entry name" value="Peptidoglycan recognition protein-like"/>
    <property type="match status" value="1"/>
</dbReference>
<dbReference type="InterPro" id="IPR036505">
    <property type="entry name" value="Amidase/PGRP_sf"/>
</dbReference>
<dbReference type="PANTHER" id="PTHR30417:SF1">
    <property type="entry name" value="N-ACETYLMURAMOYL-L-ALANINE AMIDASE AMID"/>
    <property type="match status" value="1"/>
</dbReference>
<dbReference type="EC" id="3.5.1.28" evidence="2"/>
<dbReference type="SMART" id="SM00644">
    <property type="entry name" value="Ami_2"/>
    <property type="match status" value="1"/>
</dbReference>
<dbReference type="SUPFAM" id="SSF55846">
    <property type="entry name" value="N-acetylmuramoyl-L-alanine amidase-like"/>
    <property type="match status" value="1"/>
</dbReference>
<keyword evidence="6" id="KW-1133">Transmembrane helix</keyword>
<comment type="caution">
    <text evidence="8">The sequence shown here is derived from an EMBL/GenBank/DDBJ whole genome shotgun (WGS) entry which is preliminary data.</text>
</comment>
<evidence type="ECO:0000256" key="4">
    <source>
        <dbReference type="ARBA" id="ARBA00023316"/>
    </source>
</evidence>
<keyword evidence="6" id="KW-0812">Transmembrane</keyword>
<dbReference type="PANTHER" id="PTHR30417">
    <property type="entry name" value="N-ACETYLMURAMOYL-L-ALANINE AMIDASE AMID"/>
    <property type="match status" value="1"/>
</dbReference>
<evidence type="ECO:0000256" key="2">
    <source>
        <dbReference type="ARBA" id="ARBA00011901"/>
    </source>
</evidence>
<evidence type="ECO:0000256" key="3">
    <source>
        <dbReference type="ARBA" id="ARBA00022801"/>
    </source>
</evidence>
<dbReference type="InterPro" id="IPR051206">
    <property type="entry name" value="NAMLAA_amidase_2"/>
</dbReference>
<dbReference type="GO" id="GO:0009254">
    <property type="term" value="P:peptidoglycan turnover"/>
    <property type="evidence" value="ECO:0007669"/>
    <property type="project" value="TreeGrafter"/>
</dbReference>